<organism evidence="2 3">
    <name type="scientific">Ditylenchus dipsaci</name>
    <dbReference type="NCBI Taxonomy" id="166011"/>
    <lineage>
        <taxon>Eukaryota</taxon>
        <taxon>Metazoa</taxon>
        <taxon>Ecdysozoa</taxon>
        <taxon>Nematoda</taxon>
        <taxon>Chromadorea</taxon>
        <taxon>Rhabditida</taxon>
        <taxon>Tylenchina</taxon>
        <taxon>Tylenchomorpha</taxon>
        <taxon>Sphaerularioidea</taxon>
        <taxon>Anguinidae</taxon>
        <taxon>Anguininae</taxon>
        <taxon>Ditylenchus</taxon>
    </lineage>
</organism>
<dbReference type="AlphaFoldDB" id="A0A915DIH0"/>
<feature type="compositionally biased region" description="Polar residues" evidence="1">
    <location>
        <begin position="25"/>
        <end position="52"/>
    </location>
</feature>
<evidence type="ECO:0000313" key="2">
    <source>
        <dbReference type="Proteomes" id="UP000887574"/>
    </source>
</evidence>
<dbReference type="WBParaSite" id="jg19825">
    <property type="protein sequence ID" value="jg19825"/>
    <property type="gene ID" value="jg19825"/>
</dbReference>
<evidence type="ECO:0000313" key="3">
    <source>
        <dbReference type="WBParaSite" id="jg19825"/>
    </source>
</evidence>
<name>A0A915DIH0_9BILA</name>
<dbReference type="Proteomes" id="UP000887574">
    <property type="component" value="Unplaced"/>
</dbReference>
<feature type="region of interest" description="Disordered" evidence="1">
    <location>
        <begin position="279"/>
        <end position="302"/>
    </location>
</feature>
<evidence type="ECO:0000256" key="1">
    <source>
        <dbReference type="SAM" id="MobiDB-lite"/>
    </source>
</evidence>
<keyword evidence="2" id="KW-1185">Reference proteome</keyword>
<sequence>MAPVGSSNGPPKAKIRHTAKERIPATSQACCSTTKSMVSSAKKQIPKQSDSSPAKDVQSQEDHPVYQWFTIIEVEYFKTDVDGEEFVYKQDRALCTLPGCNVDVTKKSSTMESHLQSQHNNVYMVYMKAKAASKNLKKGVNLQMDHLFARVLSLPTISLKSTGNNWKLPKCSKTNKNRLIKQADEVKEVLKKMLNNRNAYQSSLTTDAWTDQAGRGYIAVTMHTVGQDLALKSYVLGVRKTKERNHSAAIIRREVDALLEDTLHNTSPTSYLPSNAEINQQGAPFGTSPLRPRQGSGCTFSA</sequence>
<feature type="region of interest" description="Disordered" evidence="1">
    <location>
        <begin position="1"/>
        <end position="59"/>
    </location>
</feature>
<reference evidence="3" key="1">
    <citation type="submission" date="2022-11" db="UniProtKB">
        <authorList>
            <consortium name="WormBaseParasite"/>
        </authorList>
    </citation>
    <scope>IDENTIFICATION</scope>
</reference>
<accession>A0A915DIH0</accession>
<proteinExistence type="predicted"/>
<protein>
    <submittedName>
        <fullName evidence="3">Uncharacterized protein</fullName>
    </submittedName>
</protein>